<dbReference type="InterPro" id="IPR045664">
    <property type="entry name" value="DUF6387"/>
</dbReference>
<evidence type="ECO:0000313" key="1">
    <source>
        <dbReference type="EMBL" id="VGM18440.1"/>
    </source>
</evidence>
<sequence>MSKELSFTTELPEWFDLEQYIPFKSMSNKELALQLHYRLHTLMIMNLGSSDIFDSMYKDGVVIPENEGSKKYNSWVKEKRSEGRRLSQSLAISPINRTELSWMAMQKESNSYKHPLPDDVQILLSGVKKDNNAERNIVLSVDDIMALKDNMDEYHKIEKESIDLLLPKNSNIHVNIDLSMPDRFIMEGLKGLLSVWRKQLNIPSPNPKLGKSLSILRSNLINYRAFQIIDLKLWAKSKELRYRASFLHTVIFPDGDKTLNLDDFRKKAIPFADDVLDPRLPSAMLDMCRTEEKNGEKYSEE</sequence>
<organism evidence="1">
    <name type="scientific">Klebsiella pneumoniae</name>
    <dbReference type="NCBI Taxonomy" id="573"/>
    <lineage>
        <taxon>Bacteria</taxon>
        <taxon>Pseudomonadati</taxon>
        <taxon>Pseudomonadota</taxon>
        <taxon>Gammaproteobacteria</taxon>
        <taxon>Enterobacterales</taxon>
        <taxon>Enterobacteriaceae</taxon>
        <taxon>Klebsiella/Raoultella group</taxon>
        <taxon>Klebsiella</taxon>
        <taxon>Klebsiella pneumoniae complex</taxon>
    </lineage>
</organism>
<dbReference type="EMBL" id="CAAHCY010000006">
    <property type="protein sequence ID" value="VGM18440.1"/>
    <property type="molecule type" value="Genomic_DNA"/>
</dbReference>
<name>A0A486SVM3_KLEPN</name>
<dbReference type="RefSeq" id="WP_171883209.1">
    <property type="nucleotide sequence ID" value="NZ_JAQLVU010000002.1"/>
</dbReference>
<accession>A0A486SVM3</accession>
<proteinExistence type="predicted"/>
<gene>
    <name evidence="1" type="ORF">SAMEA4873555_03954</name>
</gene>
<reference evidence="1" key="1">
    <citation type="submission" date="2019-03" db="EMBL/GenBank/DDBJ databases">
        <authorList>
            <consortium name="Pathogen Informatics"/>
        </authorList>
    </citation>
    <scope>NUCLEOTIDE SEQUENCE</scope>
    <source>
        <strain evidence="1">5012STDY7626354</strain>
    </source>
</reference>
<dbReference type="Pfam" id="PF19924">
    <property type="entry name" value="DUF6387"/>
    <property type="match status" value="1"/>
</dbReference>
<dbReference type="AlphaFoldDB" id="A0A486SVM3"/>
<protein>
    <submittedName>
        <fullName evidence="1">Uncharacterized protein</fullName>
    </submittedName>
</protein>